<sequence>MTLAERPEPEAAGNSIPGHEPAGVVSAFGETPPRARAEYVAVEARNLAPLPGDVDFPGARVCRSPV</sequence>
<dbReference type="InterPro" id="IPR011032">
    <property type="entry name" value="GroES-like_sf"/>
</dbReference>
<evidence type="ECO:0000313" key="3">
    <source>
        <dbReference type="Proteomes" id="UP000641386"/>
    </source>
</evidence>
<evidence type="ECO:0000256" key="1">
    <source>
        <dbReference type="SAM" id="MobiDB-lite"/>
    </source>
</evidence>
<dbReference type="SUPFAM" id="SSF50129">
    <property type="entry name" value="GroES-like"/>
    <property type="match status" value="1"/>
</dbReference>
<reference evidence="2" key="1">
    <citation type="journal article" date="2014" name="Int. J. Syst. Evol. Microbiol.">
        <title>Complete genome sequence of Corynebacterium casei LMG S-19264T (=DSM 44701T), isolated from a smear-ripened cheese.</title>
        <authorList>
            <consortium name="US DOE Joint Genome Institute (JGI-PGF)"/>
            <person name="Walter F."/>
            <person name="Albersmeier A."/>
            <person name="Kalinowski J."/>
            <person name="Ruckert C."/>
        </authorList>
    </citation>
    <scope>NUCLEOTIDE SEQUENCE</scope>
    <source>
        <strain evidence="2">JCM 3302</strain>
    </source>
</reference>
<feature type="region of interest" description="Disordered" evidence="1">
    <location>
        <begin position="1"/>
        <end position="28"/>
    </location>
</feature>
<organism evidence="2 3">
    <name type="scientific">Streptomyces spiralis</name>
    <dbReference type="NCBI Taxonomy" id="66376"/>
    <lineage>
        <taxon>Bacteria</taxon>
        <taxon>Bacillati</taxon>
        <taxon>Actinomycetota</taxon>
        <taxon>Actinomycetes</taxon>
        <taxon>Kitasatosporales</taxon>
        <taxon>Streptomycetaceae</taxon>
        <taxon>Streptomyces</taxon>
    </lineage>
</organism>
<dbReference type="AlphaFoldDB" id="A0A919A746"/>
<keyword evidence="3" id="KW-1185">Reference proteome</keyword>
<dbReference type="EMBL" id="BNBC01000027">
    <property type="protein sequence ID" value="GHE89448.1"/>
    <property type="molecule type" value="Genomic_DNA"/>
</dbReference>
<dbReference type="Gene3D" id="3.90.180.10">
    <property type="entry name" value="Medium-chain alcohol dehydrogenases, catalytic domain"/>
    <property type="match status" value="1"/>
</dbReference>
<gene>
    <name evidence="2" type="ORF">GCM10014715_52450</name>
</gene>
<comment type="caution">
    <text evidence="2">The sequence shown here is derived from an EMBL/GenBank/DDBJ whole genome shotgun (WGS) entry which is preliminary data.</text>
</comment>
<accession>A0A919A746</accession>
<evidence type="ECO:0000313" key="2">
    <source>
        <dbReference type="EMBL" id="GHE89448.1"/>
    </source>
</evidence>
<proteinExistence type="predicted"/>
<protein>
    <submittedName>
        <fullName evidence="2">Uncharacterized protein</fullName>
    </submittedName>
</protein>
<reference evidence="2" key="2">
    <citation type="submission" date="2020-09" db="EMBL/GenBank/DDBJ databases">
        <authorList>
            <person name="Sun Q."/>
            <person name="Ohkuma M."/>
        </authorList>
    </citation>
    <scope>NUCLEOTIDE SEQUENCE</scope>
    <source>
        <strain evidence="2">JCM 3302</strain>
    </source>
</reference>
<dbReference type="Proteomes" id="UP000641386">
    <property type="component" value="Unassembled WGS sequence"/>
</dbReference>
<name>A0A919A746_9ACTN</name>